<proteinExistence type="predicted"/>
<dbReference type="AlphaFoldDB" id="A0A6G1IBW6"/>
<dbReference type="EMBL" id="ML996687">
    <property type="protein sequence ID" value="KAF2405527.1"/>
    <property type="molecule type" value="Genomic_DNA"/>
</dbReference>
<feature type="region of interest" description="Disordered" evidence="1">
    <location>
        <begin position="367"/>
        <end position="461"/>
    </location>
</feature>
<keyword evidence="2" id="KW-0472">Membrane</keyword>
<gene>
    <name evidence="3" type="ORF">EJ06DRAFT_578685</name>
</gene>
<feature type="transmembrane region" description="Helical" evidence="2">
    <location>
        <begin position="208"/>
        <end position="232"/>
    </location>
</feature>
<dbReference type="PANTHER" id="PTHR42069">
    <property type="entry name" value="HYPHAL ANASTAMOSIS-8 PROTEIN"/>
    <property type="match status" value="1"/>
</dbReference>
<dbReference type="PANTHER" id="PTHR42069:SF1">
    <property type="entry name" value="MARVEL DOMAIN-CONTAINING PROTEIN"/>
    <property type="match status" value="1"/>
</dbReference>
<evidence type="ECO:0000256" key="1">
    <source>
        <dbReference type="SAM" id="MobiDB-lite"/>
    </source>
</evidence>
<keyword evidence="4" id="KW-1185">Reference proteome</keyword>
<feature type="transmembrane region" description="Helical" evidence="2">
    <location>
        <begin position="162"/>
        <end position="188"/>
    </location>
</feature>
<sequence>MPTEDKINPPTRPRNSSLDSLTLSIKTPRTARFAEATTVYSPIEPSTQQSAPATAKRDPFADPPTNHYLPQPQPADVGFGYLKNQHLSVEMEETDRNYLPPPTPRSPLKSALKSPGAPPKNPSTIFSPTFREEQMLEKHEVLTEKEQARDLKAKTRVRMAKLILRSVNFSCSLIVLSMLGATFTIFNATRALPPRNGLPPWANNTKTWPQIVLLVIACLSLFMSLIIFYGYWKGGHRRAEKVAVYYTTFAVAFFIFSIVMWGVGAALLNQSKAHGNGQDMWGWACKDNKRRALFQEDVSYALICRLQNWSLVCCIIEVVVEVLTIAIYGIVFFRFYSKRRLRKSMAMRDRARSDMYLAQLRSQSVPNTPGWNGLPSAREGGWRAPAGHPMFSNRAPMDPLSEAEQGQGQGQFAVPATEPKPFALQPPPPKAPAATPKTAHAARFGGLDTPPRGDMSAPTSPVQGEFVREHVPAAPGEAQYAAVSIPGAYAGPPAPVSPVGQGFEFGFQGRR</sequence>
<evidence type="ECO:0000313" key="4">
    <source>
        <dbReference type="Proteomes" id="UP000799640"/>
    </source>
</evidence>
<keyword evidence="2" id="KW-0812">Transmembrane</keyword>
<accession>A0A6G1IBW6</accession>
<name>A0A6G1IBW6_9PEZI</name>
<feature type="compositionally biased region" description="Polar residues" evidence="1">
    <location>
        <begin position="13"/>
        <end position="27"/>
    </location>
</feature>
<organism evidence="3 4">
    <name type="scientific">Trichodelitschia bisporula</name>
    <dbReference type="NCBI Taxonomy" id="703511"/>
    <lineage>
        <taxon>Eukaryota</taxon>
        <taxon>Fungi</taxon>
        <taxon>Dikarya</taxon>
        <taxon>Ascomycota</taxon>
        <taxon>Pezizomycotina</taxon>
        <taxon>Dothideomycetes</taxon>
        <taxon>Dothideomycetes incertae sedis</taxon>
        <taxon>Phaeotrichales</taxon>
        <taxon>Phaeotrichaceae</taxon>
        <taxon>Trichodelitschia</taxon>
    </lineage>
</organism>
<evidence type="ECO:0000256" key="2">
    <source>
        <dbReference type="SAM" id="Phobius"/>
    </source>
</evidence>
<feature type="compositionally biased region" description="Low complexity" evidence="1">
    <location>
        <begin position="432"/>
        <end position="442"/>
    </location>
</feature>
<reference evidence="3" key="1">
    <citation type="journal article" date="2020" name="Stud. Mycol.">
        <title>101 Dothideomycetes genomes: a test case for predicting lifestyles and emergence of pathogens.</title>
        <authorList>
            <person name="Haridas S."/>
            <person name="Albert R."/>
            <person name="Binder M."/>
            <person name="Bloem J."/>
            <person name="Labutti K."/>
            <person name="Salamov A."/>
            <person name="Andreopoulos B."/>
            <person name="Baker S."/>
            <person name="Barry K."/>
            <person name="Bills G."/>
            <person name="Bluhm B."/>
            <person name="Cannon C."/>
            <person name="Castanera R."/>
            <person name="Culley D."/>
            <person name="Daum C."/>
            <person name="Ezra D."/>
            <person name="Gonzalez J."/>
            <person name="Henrissat B."/>
            <person name="Kuo A."/>
            <person name="Liang C."/>
            <person name="Lipzen A."/>
            <person name="Lutzoni F."/>
            <person name="Magnuson J."/>
            <person name="Mondo S."/>
            <person name="Nolan M."/>
            <person name="Ohm R."/>
            <person name="Pangilinan J."/>
            <person name="Park H.-J."/>
            <person name="Ramirez L."/>
            <person name="Alfaro M."/>
            <person name="Sun H."/>
            <person name="Tritt A."/>
            <person name="Yoshinaga Y."/>
            <person name="Zwiers L.-H."/>
            <person name="Turgeon B."/>
            <person name="Goodwin S."/>
            <person name="Spatafora J."/>
            <person name="Crous P."/>
            <person name="Grigoriev I."/>
        </authorList>
    </citation>
    <scope>NUCLEOTIDE SEQUENCE</scope>
    <source>
        <strain evidence="3">CBS 262.69</strain>
    </source>
</reference>
<evidence type="ECO:0008006" key="5">
    <source>
        <dbReference type="Google" id="ProtNLM"/>
    </source>
</evidence>
<keyword evidence="2" id="KW-1133">Transmembrane helix</keyword>
<feature type="region of interest" description="Disordered" evidence="1">
    <location>
        <begin position="91"/>
        <end position="123"/>
    </location>
</feature>
<protein>
    <recommendedName>
        <fullName evidence="5">MARVEL domain-containing protein</fullName>
    </recommendedName>
</protein>
<evidence type="ECO:0000313" key="3">
    <source>
        <dbReference type="EMBL" id="KAF2405527.1"/>
    </source>
</evidence>
<dbReference type="OrthoDB" id="5420724at2759"/>
<dbReference type="Proteomes" id="UP000799640">
    <property type="component" value="Unassembled WGS sequence"/>
</dbReference>
<feature type="compositionally biased region" description="Polar residues" evidence="1">
    <location>
        <begin position="38"/>
        <end position="52"/>
    </location>
</feature>
<feature type="transmembrane region" description="Helical" evidence="2">
    <location>
        <begin position="244"/>
        <end position="268"/>
    </location>
</feature>
<feature type="transmembrane region" description="Helical" evidence="2">
    <location>
        <begin position="309"/>
        <end position="336"/>
    </location>
</feature>
<feature type="region of interest" description="Disordered" evidence="1">
    <location>
        <begin position="1"/>
        <end position="67"/>
    </location>
</feature>